<accession>A0A923ECR6</accession>
<dbReference type="Pfam" id="PF09967">
    <property type="entry name" value="DUF2201"/>
    <property type="match status" value="1"/>
</dbReference>
<dbReference type="InterPro" id="IPR018698">
    <property type="entry name" value="VWA-like_dom"/>
</dbReference>
<gene>
    <name evidence="3" type="ORF">HGG79_17165</name>
</gene>
<reference evidence="3 4" key="1">
    <citation type="submission" date="2020-04" db="EMBL/GenBank/DDBJ databases">
        <title>Genomic insights into acetone-butanol-ethanol (ABE) fermentation by sequencing solventogenic clostridia strains.</title>
        <authorList>
            <person name="Brown S."/>
        </authorList>
    </citation>
    <scope>NUCLEOTIDE SEQUENCE [LARGE SCALE GENOMIC DNA]</scope>
    <source>
        <strain evidence="3 4">DJ011</strain>
    </source>
</reference>
<organism evidence="3 4">
    <name type="scientific">Clostridium tetanomorphum</name>
    <dbReference type="NCBI Taxonomy" id="1553"/>
    <lineage>
        <taxon>Bacteria</taxon>
        <taxon>Bacillati</taxon>
        <taxon>Bacillota</taxon>
        <taxon>Clostridia</taxon>
        <taxon>Eubacteriales</taxon>
        <taxon>Clostridiaceae</taxon>
        <taxon>Clostridium</taxon>
    </lineage>
</organism>
<dbReference type="AlphaFoldDB" id="A0A923ECR6"/>
<dbReference type="Proteomes" id="UP000563151">
    <property type="component" value="Unassembled WGS sequence"/>
</dbReference>
<dbReference type="PANTHER" id="PTHR38730">
    <property type="entry name" value="SLL7028 PROTEIN"/>
    <property type="match status" value="1"/>
</dbReference>
<dbReference type="RefSeq" id="WP_035146733.1">
    <property type="nucleotide sequence ID" value="NZ_JAAZWO010000029.1"/>
</dbReference>
<evidence type="ECO:0000313" key="3">
    <source>
        <dbReference type="EMBL" id="MBC2399486.1"/>
    </source>
</evidence>
<dbReference type="EMBL" id="JAAZWO010000029">
    <property type="protein sequence ID" value="MBC2399486.1"/>
    <property type="molecule type" value="Genomic_DNA"/>
</dbReference>
<dbReference type="InterPro" id="IPR036465">
    <property type="entry name" value="vWFA_dom_sf"/>
</dbReference>
<keyword evidence="4" id="KW-1185">Reference proteome</keyword>
<comment type="caution">
    <text evidence="3">The sequence shown here is derived from an EMBL/GenBank/DDBJ whole genome shotgun (WGS) entry which is preliminary data.</text>
</comment>
<proteinExistence type="predicted"/>
<dbReference type="PANTHER" id="PTHR38730:SF1">
    <property type="entry name" value="SLL7028 PROTEIN"/>
    <property type="match status" value="1"/>
</dbReference>
<name>A0A923ECR6_CLOTT</name>
<feature type="domain" description="VWA-like" evidence="1">
    <location>
        <begin position="307"/>
        <end position="433"/>
    </location>
</feature>
<evidence type="ECO:0000259" key="2">
    <source>
        <dbReference type="Pfam" id="PF13203"/>
    </source>
</evidence>
<dbReference type="Pfam" id="PF13203">
    <property type="entry name" value="DUF2201_N"/>
    <property type="match status" value="1"/>
</dbReference>
<evidence type="ECO:0000259" key="1">
    <source>
        <dbReference type="Pfam" id="PF09967"/>
    </source>
</evidence>
<feature type="domain" description="Putative metallopeptidase" evidence="2">
    <location>
        <begin position="51"/>
        <end position="271"/>
    </location>
</feature>
<dbReference type="SUPFAM" id="SSF53300">
    <property type="entry name" value="vWA-like"/>
    <property type="match status" value="1"/>
</dbReference>
<evidence type="ECO:0000313" key="4">
    <source>
        <dbReference type="Proteomes" id="UP000563151"/>
    </source>
</evidence>
<dbReference type="InterPro" id="IPR025154">
    <property type="entry name" value="Put_metallopeptidase_dom"/>
</dbReference>
<sequence>MAFNNKFETLRKNLLKEVYQWGDEGNLTDKFIENFNKLLEICTFSLMKSKENFFALFTIQMKRKIDVKMASAVGTTVSLSYFVLHFNPVIFLECSLEEMKTLIKHEIYHIMFGHIIRGEELRKKYSDFIVNTALDISINQYLENLPPWSSTIENVELSFNVKLDYEKNAEYYAEELNKAMKKLKGDKGLELLEQSNDDSSCKYEKKYEIWKTHDIWRQCKKDYNFEELKQLTKKVANNSNRGKIPTSLEKAIKNLNEKPEISWSEYLKKIVGTLPMGYKKTITRKDRRQPDRLELRGKLPNHVAEILVAIDISGSIIDKEIEKIMIEIFSIVKNHSCKITIVECDDEIRRVYTAKSIKDIKPKTHRKGGTAFSPVFQYIYDKKLRNHLLVYFTDGMGEEELTIKPINYKTLWVLTGNDAELSLKVPYGEVKKLSNKKIEKNDVRIAIEDMGEIIKDWACAANQYI</sequence>
<protein>
    <submittedName>
        <fullName evidence="3">Peptidase</fullName>
    </submittedName>
</protein>